<sequence>MRLKALEQRRTCKKCGFAAPEEWFLLSRNTSISTNKLFRRSDCPMCLQETRDKAKNENRALSKARSLLARHAKKYRMKPQAFARRFNWEVHQIAHDIIHSSKNACPYCNFPYEDMGNGLRDITLDIVNPQEQPYYQTNTKFCCSTCNSIKGQRGADAFGLHLTMVKQRSAYLKAKFGTLEKPQYKMELTYGS</sequence>
<proteinExistence type="predicted"/>
<accession>A0A0F9IS76</accession>
<dbReference type="AlphaFoldDB" id="A0A0F9IS76"/>
<reference evidence="1" key="1">
    <citation type="journal article" date="2015" name="Nature">
        <title>Complex archaea that bridge the gap between prokaryotes and eukaryotes.</title>
        <authorList>
            <person name="Spang A."/>
            <person name="Saw J.H."/>
            <person name="Jorgensen S.L."/>
            <person name="Zaremba-Niedzwiedzka K."/>
            <person name="Martijn J."/>
            <person name="Lind A.E."/>
            <person name="van Eijk R."/>
            <person name="Schleper C."/>
            <person name="Guy L."/>
            <person name="Ettema T.J."/>
        </authorList>
    </citation>
    <scope>NUCLEOTIDE SEQUENCE</scope>
</reference>
<evidence type="ECO:0000313" key="1">
    <source>
        <dbReference type="EMBL" id="KKM60254.1"/>
    </source>
</evidence>
<name>A0A0F9IS76_9ZZZZ</name>
<gene>
    <name evidence="1" type="ORF">LCGC14_1543710</name>
</gene>
<dbReference type="Gene3D" id="3.30.40.220">
    <property type="match status" value="1"/>
</dbReference>
<protein>
    <submittedName>
        <fullName evidence="1">Uncharacterized protein</fullName>
    </submittedName>
</protein>
<organism evidence="1">
    <name type="scientific">marine sediment metagenome</name>
    <dbReference type="NCBI Taxonomy" id="412755"/>
    <lineage>
        <taxon>unclassified sequences</taxon>
        <taxon>metagenomes</taxon>
        <taxon>ecological metagenomes</taxon>
    </lineage>
</organism>
<dbReference type="EMBL" id="LAZR01011714">
    <property type="protein sequence ID" value="KKM60254.1"/>
    <property type="molecule type" value="Genomic_DNA"/>
</dbReference>
<comment type="caution">
    <text evidence="1">The sequence shown here is derived from an EMBL/GenBank/DDBJ whole genome shotgun (WGS) entry which is preliminary data.</text>
</comment>